<sequence>MTLVKVCKVVELPPGEMLGIESPDLPPVVVYNVDGEFFATSNVCSHAVAMLSDGYLEGDQIECPMHGGMFSVRTGEPTHFPCVEAIATFPVEVKDGEVFIDAP</sequence>
<evidence type="ECO:0000256" key="4">
    <source>
        <dbReference type="ARBA" id="ARBA00023014"/>
    </source>
</evidence>
<dbReference type="EMBL" id="JTDI01000001">
    <property type="protein sequence ID" value="KHK92933.1"/>
    <property type="molecule type" value="Genomic_DNA"/>
</dbReference>
<dbReference type="InterPro" id="IPR017941">
    <property type="entry name" value="Rieske_2Fe-2S"/>
</dbReference>
<accession>A0A0B1ZUU1</accession>
<dbReference type="SUPFAM" id="SSF50022">
    <property type="entry name" value="ISP domain"/>
    <property type="match status" value="1"/>
</dbReference>
<dbReference type="CDD" id="cd03528">
    <property type="entry name" value="Rieske_RO_ferredoxin"/>
    <property type="match status" value="1"/>
</dbReference>
<dbReference type="AlphaFoldDB" id="A0A0B1ZUU1"/>
<dbReference type="GO" id="GO:0051537">
    <property type="term" value="F:2 iron, 2 sulfur cluster binding"/>
    <property type="evidence" value="ECO:0007669"/>
    <property type="project" value="UniProtKB-KW"/>
</dbReference>
<keyword evidence="1" id="KW-0001">2Fe-2S</keyword>
<dbReference type="Gene3D" id="2.102.10.10">
    <property type="entry name" value="Rieske [2Fe-2S] iron-sulphur domain"/>
    <property type="match status" value="1"/>
</dbReference>
<dbReference type="RefSeq" id="WP_039278123.1">
    <property type="nucleotide sequence ID" value="NZ_JTDI01000001.1"/>
</dbReference>
<reference evidence="6 7" key="1">
    <citation type="submission" date="2014-10" db="EMBL/GenBank/DDBJ databases">
        <title>Genome sequence of Novosphingobium malaysiense MUSC 273(T).</title>
        <authorList>
            <person name="Lee L.-H."/>
        </authorList>
    </citation>
    <scope>NUCLEOTIDE SEQUENCE [LARGE SCALE GENOMIC DNA]</scope>
    <source>
        <strain evidence="6 7">MUSC 273</strain>
    </source>
</reference>
<organism evidence="6 7">
    <name type="scientific">Novosphingobium malaysiense</name>
    <dbReference type="NCBI Taxonomy" id="1348853"/>
    <lineage>
        <taxon>Bacteria</taxon>
        <taxon>Pseudomonadati</taxon>
        <taxon>Pseudomonadota</taxon>
        <taxon>Alphaproteobacteria</taxon>
        <taxon>Sphingomonadales</taxon>
        <taxon>Sphingomonadaceae</taxon>
        <taxon>Novosphingobium</taxon>
    </lineage>
</organism>
<keyword evidence="4" id="KW-0411">Iron-sulfur</keyword>
<dbReference type="InterPro" id="IPR036922">
    <property type="entry name" value="Rieske_2Fe-2S_sf"/>
</dbReference>
<evidence type="ECO:0000313" key="7">
    <source>
        <dbReference type="Proteomes" id="UP000031057"/>
    </source>
</evidence>
<dbReference type="STRING" id="1348853.LK12_00630"/>
<proteinExistence type="predicted"/>
<keyword evidence="2" id="KW-0479">Metal-binding</keyword>
<gene>
    <name evidence="6" type="ORF">LK12_00630</name>
</gene>
<dbReference type="GO" id="GO:0046872">
    <property type="term" value="F:metal ion binding"/>
    <property type="evidence" value="ECO:0007669"/>
    <property type="project" value="UniProtKB-KW"/>
</dbReference>
<evidence type="ECO:0000259" key="5">
    <source>
        <dbReference type="PROSITE" id="PS51296"/>
    </source>
</evidence>
<evidence type="ECO:0000256" key="1">
    <source>
        <dbReference type="ARBA" id="ARBA00022714"/>
    </source>
</evidence>
<evidence type="ECO:0000313" key="6">
    <source>
        <dbReference type="EMBL" id="KHK92933.1"/>
    </source>
</evidence>
<evidence type="ECO:0000256" key="2">
    <source>
        <dbReference type="ARBA" id="ARBA00022723"/>
    </source>
</evidence>
<dbReference type="PROSITE" id="PS51296">
    <property type="entry name" value="RIESKE"/>
    <property type="match status" value="1"/>
</dbReference>
<dbReference type="Pfam" id="PF00355">
    <property type="entry name" value="Rieske"/>
    <property type="match status" value="1"/>
</dbReference>
<keyword evidence="3" id="KW-0408">Iron</keyword>
<comment type="caution">
    <text evidence="6">The sequence shown here is derived from an EMBL/GenBank/DDBJ whole genome shotgun (WGS) entry which is preliminary data.</text>
</comment>
<dbReference type="Proteomes" id="UP000031057">
    <property type="component" value="Unassembled WGS sequence"/>
</dbReference>
<feature type="domain" description="Rieske" evidence="5">
    <location>
        <begin position="4"/>
        <end position="100"/>
    </location>
</feature>
<name>A0A0B1ZUU1_9SPHN</name>
<evidence type="ECO:0000256" key="3">
    <source>
        <dbReference type="ARBA" id="ARBA00023004"/>
    </source>
</evidence>
<protein>
    <recommendedName>
        <fullName evidence="5">Rieske domain-containing protein</fullName>
    </recommendedName>
</protein>
<dbReference type="PANTHER" id="PTHR21496">
    <property type="entry name" value="FERREDOXIN-RELATED"/>
    <property type="match status" value="1"/>
</dbReference>
<keyword evidence="7" id="KW-1185">Reference proteome</keyword>
<dbReference type="OrthoDB" id="9800167at2"/>
<dbReference type="PANTHER" id="PTHR21496:SF23">
    <property type="entry name" value="3-PHENYLPROPIONATE_CINNAMIC ACID DIOXYGENASE FERREDOXIN SUBUNIT"/>
    <property type="match status" value="1"/>
</dbReference>